<feature type="compositionally biased region" description="Polar residues" evidence="2">
    <location>
        <begin position="196"/>
        <end position="208"/>
    </location>
</feature>
<gene>
    <name evidence="3" type="ORF">PTSG_11266</name>
</gene>
<keyword evidence="4" id="KW-1185">Reference proteome</keyword>
<evidence type="ECO:0000313" key="4">
    <source>
        <dbReference type="Proteomes" id="UP000007799"/>
    </source>
</evidence>
<feature type="region of interest" description="Disordered" evidence="2">
    <location>
        <begin position="131"/>
        <end position="275"/>
    </location>
</feature>
<accession>F2USX0</accession>
<keyword evidence="1" id="KW-0175">Coiled coil</keyword>
<dbReference type="InParanoid" id="F2USX0"/>
<sequence>MSSTADRVAALPREKLITLVLQLSQSVDQLKSQLRASETERQRLADQLFATRQQWTELQTAVSSVSQMMQSDAQQQARAAQQPFAFDAAMSEAISVVAENELKEVGAQLQQHNTADSANTTAATTLMNGGTELSLADDDDDDDDDDDVVGLGEDDVGLGEDDVGLGEDGDGDDATQRTGDRSADSKDDSADARDWTNGNTGDAPTPSHQQQQQQEEEEEEDPQRHAPRHGAPMAAAADRTGHSTADGDDDGGVSSNTAKNGVTQLARDLQASKLS</sequence>
<evidence type="ECO:0000313" key="3">
    <source>
        <dbReference type="EMBL" id="EGD81229.1"/>
    </source>
</evidence>
<dbReference type="Proteomes" id="UP000007799">
    <property type="component" value="Unassembled WGS sequence"/>
</dbReference>
<dbReference type="RefSeq" id="XP_004987763.1">
    <property type="nucleotide sequence ID" value="XM_004987706.1"/>
</dbReference>
<evidence type="ECO:0000256" key="2">
    <source>
        <dbReference type="SAM" id="MobiDB-lite"/>
    </source>
</evidence>
<feature type="coiled-coil region" evidence="1">
    <location>
        <begin position="20"/>
        <end position="47"/>
    </location>
</feature>
<reference evidence="3" key="1">
    <citation type="submission" date="2009-08" db="EMBL/GenBank/DDBJ databases">
        <title>Annotation of Salpingoeca rosetta.</title>
        <authorList>
            <consortium name="The Broad Institute Genome Sequencing Platform"/>
            <person name="Russ C."/>
            <person name="Cuomo C."/>
            <person name="Burger G."/>
            <person name="Gray M.W."/>
            <person name="Holland P.W.H."/>
            <person name="King N."/>
            <person name="Lang F.B.F."/>
            <person name="Roger A.J."/>
            <person name="Ruiz-Trillo I."/>
            <person name="Young S.K."/>
            <person name="Zeng Q."/>
            <person name="Gargeya S."/>
            <person name="Alvarado L."/>
            <person name="Berlin A."/>
            <person name="Chapman S.B."/>
            <person name="Chen Z."/>
            <person name="Freedman E."/>
            <person name="Gellesch M."/>
            <person name="Goldberg J."/>
            <person name="Griggs A."/>
            <person name="Gujja S."/>
            <person name="Heilman E."/>
            <person name="Heiman D."/>
            <person name="Howarth C."/>
            <person name="Mehta T."/>
            <person name="Neiman D."/>
            <person name="Pearson M."/>
            <person name="Roberts A."/>
            <person name="Saif S."/>
            <person name="Shea T."/>
            <person name="Shenoy N."/>
            <person name="Sisk P."/>
            <person name="Stolte C."/>
            <person name="Sykes S."/>
            <person name="White J."/>
            <person name="Yandava C."/>
            <person name="Haas B."/>
            <person name="Nusbaum C."/>
            <person name="Birren B."/>
        </authorList>
    </citation>
    <scope>NUCLEOTIDE SEQUENCE [LARGE SCALE GENOMIC DNA]</scope>
    <source>
        <strain evidence="3">ATCC 50818</strain>
    </source>
</reference>
<feature type="compositionally biased region" description="Acidic residues" evidence="2">
    <location>
        <begin position="135"/>
        <end position="173"/>
    </location>
</feature>
<dbReference type="EMBL" id="GL832996">
    <property type="protein sequence ID" value="EGD81229.1"/>
    <property type="molecule type" value="Genomic_DNA"/>
</dbReference>
<dbReference type="KEGG" id="sre:PTSG_11266"/>
<feature type="compositionally biased region" description="Polar residues" evidence="2">
    <location>
        <begin position="253"/>
        <end position="263"/>
    </location>
</feature>
<dbReference type="GeneID" id="16068287"/>
<feature type="compositionally biased region" description="Basic and acidic residues" evidence="2">
    <location>
        <begin position="174"/>
        <end position="194"/>
    </location>
</feature>
<dbReference type="AlphaFoldDB" id="F2USX0"/>
<protein>
    <submittedName>
        <fullName evidence="3">Uncharacterized protein</fullName>
    </submittedName>
</protein>
<organism evidence="4">
    <name type="scientific">Salpingoeca rosetta (strain ATCC 50818 / BSB-021)</name>
    <dbReference type="NCBI Taxonomy" id="946362"/>
    <lineage>
        <taxon>Eukaryota</taxon>
        <taxon>Choanoflagellata</taxon>
        <taxon>Craspedida</taxon>
        <taxon>Salpingoecidae</taxon>
        <taxon>Salpingoeca</taxon>
    </lineage>
</organism>
<proteinExistence type="predicted"/>
<evidence type="ECO:0000256" key="1">
    <source>
        <dbReference type="SAM" id="Coils"/>
    </source>
</evidence>
<name>F2USX0_SALR5</name>